<sequence>MLEAQQEGGKIILIPKTLVNSAPVQKLTEHEQNILATTAED</sequence>
<proteinExistence type="predicted"/>
<organism evidence="1 2">
    <name type="scientific">Kuenenia stuttgartiensis</name>
    <dbReference type="NCBI Taxonomy" id="174633"/>
    <lineage>
        <taxon>Bacteria</taxon>
        <taxon>Pseudomonadati</taxon>
        <taxon>Planctomycetota</taxon>
        <taxon>Candidatus Brocadiia</taxon>
        <taxon>Candidatus Brocadiales</taxon>
        <taxon>Candidatus Brocadiaceae</taxon>
        <taxon>Candidatus Kuenenia</taxon>
    </lineage>
</organism>
<protein>
    <submittedName>
        <fullName evidence="1">Uncharacterized protein</fullName>
    </submittedName>
</protein>
<evidence type="ECO:0000313" key="1">
    <source>
        <dbReference type="EMBL" id="QII12705.1"/>
    </source>
</evidence>
<dbReference type="EMBL" id="CP049055">
    <property type="protein sequence ID" value="QII12705.1"/>
    <property type="molecule type" value="Genomic_DNA"/>
</dbReference>
<dbReference type="Proteomes" id="UP000501926">
    <property type="component" value="Chromosome"/>
</dbReference>
<gene>
    <name evidence="1" type="ORF">KsCSTR_33260</name>
</gene>
<name>A0A6G7GT66_KUEST</name>
<evidence type="ECO:0000313" key="2">
    <source>
        <dbReference type="Proteomes" id="UP000501926"/>
    </source>
</evidence>
<dbReference type="AlphaFoldDB" id="A0A6G7GT66"/>
<accession>A0A6G7GT66</accession>
<reference evidence="1 2" key="1">
    <citation type="submission" date="2020-02" db="EMBL/GenBank/DDBJ databases">
        <title>Newly sequenced genome of strain CSTR1 showed variability in Candidatus Kuenenia stuttgartiensis genomes.</title>
        <authorList>
            <person name="Ding C."/>
            <person name="Adrian L."/>
        </authorList>
    </citation>
    <scope>NUCLEOTIDE SEQUENCE [LARGE SCALE GENOMIC DNA]</scope>
    <source>
        <strain evidence="1 2">CSTR1</strain>
    </source>
</reference>